<feature type="compositionally biased region" description="Low complexity" evidence="1">
    <location>
        <begin position="90"/>
        <end position="105"/>
    </location>
</feature>
<feature type="region of interest" description="Disordered" evidence="1">
    <location>
        <begin position="17"/>
        <end position="38"/>
    </location>
</feature>
<dbReference type="AlphaFoldDB" id="A0A1L9RWX9"/>
<dbReference type="RefSeq" id="XP_040693060.1">
    <property type="nucleotide sequence ID" value="XM_040834622.1"/>
</dbReference>
<evidence type="ECO:0000313" key="2">
    <source>
        <dbReference type="EMBL" id="OJJ39384.1"/>
    </source>
</evidence>
<dbReference type="EMBL" id="KV878210">
    <property type="protein sequence ID" value="OJJ39384.1"/>
    <property type="molecule type" value="Genomic_DNA"/>
</dbReference>
<feature type="region of interest" description="Disordered" evidence="1">
    <location>
        <begin position="63"/>
        <end position="105"/>
    </location>
</feature>
<organism evidence="2 3">
    <name type="scientific">Aspergillus wentii DTO 134E9</name>
    <dbReference type="NCBI Taxonomy" id="1073089"/>
    <lineage>
        <taxon>Eukaryota</taxon>
        <taxon>Fungi</taxon>
        <taxon>Dikarya</taxon>
        <taxon>Ascomycota</taxon>
        <taxon>Pezizomycotina</taxon>
        <taxon>Eurotiomycetes</taxon>
        <taxon>Eurotiomycetidae</taxon>
        <taxon>Eurotiales</taxon>
        <taxon>Aspergillaceae</taxon>
        <taxon>Aspergillus</taxon>
        <taxon>Aspergillus subgen. Cremei</taxon>
    </lineage>
</organism>
<gene>
    <name evidence="2" type="ORF">ASPWEDRAFT_371781</name>
</gene>
<keyword evidence="3" id="KW-1185">Reference proteome</keyword>
<dbReference type="GeneID" id="63750470"/>
<protein>
    <submittedName>
        <fullName evidence="2">Uncharacterized protein</fullName>
    </submittedName>
</protein>
<evidence type="ECO:0000313" key="3">
    <source>
        <dbReference type="Proteomes" id="UP000184383"/>
    </source>
</evidence>
<feature type="compositionally biased region" description="Basic residues" evidence="1">
    <location>
        <begin position="27"/>
        <end position="38"/>
    </location>
</feature>
<dbReference type="VEuPathDB" id="FungiDB:ASPWEDRAFT_371781"/>
<dbReference type="Proteomes" id="UP000184383">
    <property type="component" value="Unassembled WGS sequence"/>
</dbReference>
<sequence>MVERVNRIGIALLSGLVGENDGDEKGRRRRRRSEGKGRRIYSLRRGVFPPAGRCWATRRRRVHETRKNVRHDRGPIGHLGVLPPPPLPSLPSLSPPSSSNLNSPGPLCPSIAARQFAPHPESTPLRVGKEREKKLKGLVQPLSPPAILHSDSVPLSRGRAVIVLVMVGGRGEKR</sequence>
<evidence type="ECO:0000256" key="1">
    <source>
        <dbReference type="SAM" id="MobiDB-lite"/>
    </source>
</evidence>
<reference evidence="3" key="1">
    <citation type="journal article" date="2017" name="Genome Biol.">
        <title>Comparative genomics reveals high biological diversity and specific adaptations in the industrially and medically important fungal genus Aspergillus.</title>
        <authorList>
            <person name="de Vries R.P."/>
            <person name="Riley R."/>
            <person name="Wiebenga A."/>
            <person name="Aguilar-Osorio G."/>
            <person name="Amillis S."/>
            <person name="Uchima C.A."/>
            <person name="Anderluh G."/>
            <person name="Asadollahi M."/>
            <person name="Askin M."/>
            <person name="Barry K."/>
            <person name="Battaglia E."/>
            <person name="Bayram O."/>
            <person name="Benocci T."/>
            <person name="Braus-Stromeyer S.A."/>
            <person name="Caldana C."/>
            <person name="Canovas D."/>
            <person name="Cerqueira G.C."/>
            <person name="Chen F."/>
            <person name="Chen W."/>
            <person name="Choi C."/>
            <person name="Clum A."/>
            <person name="Dos Santos R.A."/>
            <person name="Damasio A.R."/>
            <person name="Diallinas G."/>
            <person name="Emri T."/>
            <person name="Fekete E."/>
            <person name="Flipphi M."/>
            <person name="Freyberg S."/>
            <person name="Gallo A."/>
            <person name="Gournas C."/>
            <person name="Habgood R."/>
            <person name="Hainaut M."/>
            <person name="Harispe M.L."/>
            <person name="Henrissat B."/>
            <person name="Hilden K.S."/>
            <person name="Hope R."/>
            <person name="Hossain A."/>
            <person name="Karabika E."/>
            <person name="Karaffa L."/>
            <person name="Karanyi Z."/>
            <person name="Krasevec N."/>
            <person name="Kuo A."/>
            <person name="Kusch H."/>
            <person name="LaButti K."/>
            <person name="Lagendijk E.L."/>
            <person name="Lapidus A."/>
            <person name="Levasseur A."/>
            <person name="Lindquist E."/>
            <person name="Lipzen A."/>
            <person name="Logrieco A.F."/>
            <person name="MacCabe A."/>
            <person name="Maekelae M.R."/>
            <person name="Malavazi I."/>
            <person name="Melin P."/>
            <person name="Meyer V."/>
            <person name="Mielnichuk N."/>
            <person name="Miskei M."/>
            <person name="Molnar A.P."/>
            <person name="Mule G."/>
            <person name="Ngan C.Y."/>
            <person name="Orejas M."/>
            <person name="Orosz E."/>
            <person name="Ouedraogo J.P."/>
            <person name="Overkamp K.M."/>
            <person name="Park H.-S."/>
            <person name="Perrone G."/>
            <person name="Piumi F."/>
            <person name="Punt P.J."/>
            <person name="Ram A.F."/>
            <person name="Ramon A."/>
            <person name="Rauscher S."/>
            <person name="Record E."/>
            <person name="Riano-Pachon D.M."/>
            <person name="Robert V."/>
            <person name="Roehrig J."/>
            <person name="Ruller R."/>
            <person name="Salamov A."/>
            <person name="Salih N.S."/>
            <person name="Samson R.A."/>
            <person name="Sandor E."/>
            <person name="Sanguinetti M."/>
            <person name="Schuetze T."/>
            <person name="Sepcic K."/>
            <person name="Shelest E."/>
            <person name="Sherlock G."/>
            <person name="Sophianopoulou V."/>
            <person name="Squina F.M."/>
            <person name="Sun H."/>
            <person name="Susca A."/>
            <person name="Todd R.B."/>
            <person name="Tsang A."/>
            <person name="Unkles S.E."/>
            <person name="van de Wiele N."/>
            <person name="van Rossen-Uffink D."/>
            <person name="Oliveira J.V."/>
            <person name="Vesth T.C."/>
            <person name="Visser J."/>
            <person name="Yu J.-H."/>
            <person name="Zhou M."/>
            <person name="Andersen M.R."/>
            <person name="Archer D.B."/>
            <person name="Baker S.E."/>
            <person name="Benoit I."/>
            <person name="Brakhage A.A."/>
            <person name="Braus G.H."/>
            <person name="Fischer R."/>
            <person name="Frisvad J.C."/>
            <person name="Goldman G.H."/>
            <person name="Houbraken J."/>
            <person name="Oakley B."/>
            <person name="Pocsi I."/>
            <person name="Scazzocchio C."/>
            <person name="Seiboth B."/>
            <person name="vanKuyk P.A."/>
            <person name="Wortman J."/>
            <person name="Dyer P.S."/>
            <person name="Grigoriev I.V."/>
        </authorList>
    </citation>
    <scope>NUCLEOTIDE SEQUENCE [LARGE SCALE GENOMIC DNA]</scope>
    <source>
        <strain evidence="3">DTO 134E9</strain>
    </source>
</reference>
<name>A0A1L9RWX9_ASPWE</name>
<feature type="compositionally biased region" description="Basic and acidic residues" evidence="1">
    <location>
        <begin position="65"/>
        <end position="75"/>
    </location>
</feature>
<proteinExistence type="predicted"/>
<accession>A0A1L9RWX9</accession>